<dbReference type="EMBL" id="AAMD01000090">
    <property type="protein sequence ID" value="EAU65194.1"/>
    <property type="molecule type" value="Genomic_DNA"/>
</dbReference>
<dbReference type="Gene3D" id="2.60.120.650">
    <property type="entry name" value="Cupin"/>
    <property type="match status" value="1"/>
</dbReference>
<proteinExistence type="predicted"/>
<dbReference type="SUPFAM" id="SSF55718">
    <property type="entry name" value="SCP-like"/>
    <property type="match status" value="1"/>
</dbReference>
<dbReference type="InterPro" id="IPR036527">
    <property type="entry name" value="SCP2_sterol-bd_dom_sf"/>
</dbReference>
<dbReference type="Gene3D" id="3.30.1050.10">
    <property type="entry name" value="SCP2 sterol-binding domain"/>
    <property type="match status" value="1"/>
</dbReference>
<dbReference type="Pfam" id="PF13621">
    <property type="entry name" value="Cupin_8"/>
    <property type="match status" value="1"/>
</dbReference>
<dbReference type="OrthoDB" id="118524at2"/>
<dbReference type="Pfam" id="PF02036">
    <property type="entry name" value="SCP2"/>
    <property type="match status" value="1"/>
</dbReference>
<accession>Q08XI7</accession>
<sequence>MEDSTKQLTVDEAIRLLRSRWLNSYAQDLEGIIQFEFPSQTHIGFHIVTRQGASEIRPGQHEQASLRLSLEPADYLEVLAGQVTQLYASGRIKIEGDLGLGLSLARMLSTQAMADWSPDRDLLEEVSARGAPLERIERRDMPAQAVFMKEYAQASRPVILVDVVKTWDVHALSPRRLRAEFGSVRVVPRVGDYVAAAFTPHHTYAQMSLAEYLDMLDAAPEQGILPPYLGNNAVPEGLLAYIQYPPFFVPRTCGRPNMWLGPAGTITPLHRDLVDNALAQVFGRKRLMLFPPGQSKFLYTWSNSKLVDGARVDPDHPDLEQFPLFARARGIPCTLEPGEMLFIPAGWFHKVCSLTPSLSISFFKLYEPPAAMTLPAAT</sequence>
<dbReference type="Proteomes" id="UP000032702">
    <property type="component" value="Unassembled WGS sequence"/>
</dbReference>
<gene>
    <name evidence="2" type="ORF">STIAU_1158</name>
</gene>
<dbReference type="SMART" id="SM00558">
    <property type="entry name" value="JmjC"/>
    <property type="match status" value="1"/>
</dbReference>
<evidence type="ECO:0000259" key="1">
    <source>
        <dbReference type="PROSITE" id="PS51184"/>
    </source>
</evidence>
<feature type="domain" description="JmjC" evidence="1">
    <location>
        <begin position="208"/>
        <end position="378"/>
    </location>
</feature>
<evidence type="ECO:0000313" key="3">
    <source>
        <dbReference type="Proteomes" id="UP000032702"/>
    </source>
</evidence>
<protein>
    <submittedName>
        <fullName evidence="2">Transcription factor jumonji, JmjC</fullName>
    </submittedName>
</protein>
<dbReference type="InterPro" id="IPR003347">
    <property type="entry name" value="JmjC_dom"/>
</dbReference>
<dbReference type="AlphaFoldDB" id="Q08XI7"/>
<reference evidence="2 3" key="1">
    <citation type="submission" date="2006-04" db="EMBL/GenBank/DDBJ databases">
        <authorList>
            <person name="Nierman W.C."/>
        </authorList>
    </citation>
    <scope>NUCLEOTIDE SEQUENCE [LARGE SCALE GENOMIC DNA]</scope>
    <source>
        <strain evidence="2 3">DW4/3-1</strain>
    </source>
</reference>
<evidence type="ECO:0000313" key="2">
    <source>
        <dbReference type="EMBL" id="EAU65194.1"/>
    </source>
</evidence>
<dbReference type="PANTHER" id="PTHR12461">
    <property type="entry name" value="HYPOXIA-INDUCIBLE FACTOR 1 ALPHA INHIBITOR-RELATED"/>
    <property type="match status" value="1"/>
</dbReference>
<dbReference type="InterPro" id="IPR003033">
    <property type="entry name" value="SCP2_sterol-bd_dom"/>
</dbReference>
<dbReference type="PANTHER" id="PTHR12461:SF105">
    <property type="entry name" value="HYPOXIA-INDUCIBLE FACTOR 1-ALPHA INHIBITOR"/>
    <property type="match status" value="1"/>
</dbReference>
<dbReference type="InterPro" id="IPR041667">
    <property type="entry name" value="Cupin_8"/>
</dbReference>
<comment type="caution">
    <text evidence="2">The sequence shown here is derived from an EMBL/GenBank/DDBJ whole genome shotgun (WGS) entry which is preliminary data.</text>
</comment>
<dbReference type="PROSITE" id="PS51184">
    <property type="entry name" value="JMJC"/>
    <property type="match status" value="1"/>
</dbReference>
<dbReference type="RefSeq" id="WP_002615601.1">
    <property type="nucleotide sequence ID" value="NC_014623.1"/>
</dbReference>
<dbReference type="SUPFAM" id="SSF51197">
    <property type="entry name" value="Clavaminate synthase-like"/>
    <property type="match status" value="1"/>
</dbReference>
<name>Q08XI7_STIAD</name>
<organism evidence="2 3">
    <name type="scientific">Stigmatella aurantiaca (strain DW4/3-1)</name>
    <dbReference type="NCBI Taxonomy" id="378806"/>
    <lineage>
        <taxon>Bacteria</taxon>
        <taxon>Pseudomonadati</taxon>
        <taxon>Myxococcota</taxon>
        <taxon>Myxococcia</taxon>
        <taxon>Myxococcales</taxon>
        <taxon>Cystobacterineae</taxon>
        <taxon>Archangiaceae</taxon>
        <taxon>Stigmatella</taxon>
    </lineage>
</organism>